<protein>
    <submittedName>
        <fullName evidence="7">MFS transporter</fullName>
    </submittedName>
</protein>
<evidence type="ECO:0000256" key="1">
    <source>
        <dbReference type="ARBA" id="ARBA00004127"/>
    </source>
</evidence>
<dbReference type="OrthoDB" id="9771451at2"/>
<feature type="transmembrane region" description="Helical" evidence="5">
    <location>
        <begin position="138"/>
        <end position="158"/>
    </location>
</feature>
<dbReference type="AlphaFoldDB" id="A0A843YXF8"/>
<name>A0A843YXF8_9BURK</name>
<evidence type="ECO:0000256" key="5">
    <source>
        <dbReference type="SAM" id="Phobius"/>
    </source>
</evidence>
<dbReference type="PROSITE" id="PS50850">
    <property type="entry name" value="MFS"/>
    <property type="match status" value="1"/>
</dbReference>
<dbReference type="InterPro" id="IPR020846">
    <property type="entry name" value="MFS_dom"/>
</dbReference>
<dbReference type="GO" id="GO:0016020">
    <property type="term" value="C:membrane"/>
    <property type="evidence" value="ECO:0007669"/>
    <property type="project" value="InterPro"/>
</dbReference>
<dbReference type="Pfam" id="PF07690">
    <property type="entry name" value="MFS_1"/>
    <property type="match status" value="1"/>
</dbReference>
<dbReference type="InterPro" id="IPR051337">
    <property type="entry name" value="OPA_Antiporter"/>
</dbReference>
<feature type="transmembrane region" description="Helical" evidence="5">
    <location>
        <begin position="311"/>
        <end position="330"/>
    </location>
</feature>
<gene>
    <name evidence="7" type="ORF">GEV47_11165</name>
</gene>
<dbReference type="GO" id="GO:0061513">
    <property type="term" value="F:glucose 6-phosphate:phosphate antiporter activity"/>
    <property type="evidence" value="ECO:0007669"/>
    <property type="project" value="TreeGrafter"/>
</dbReference>
<feature type="transmembrane region" description="Helical" evidence="5">
    <location>
        <begin position="379"/>
        <end position="401"/>
    </location>
</feature>
<dbReference type="PANTHER" id="PTHR43826:SF3">
    <property type="entry name" value="GLUCOSE-6-PHOSPHATE EXCHANGER SLC37A4"/>
    <property type="match status" value="1"/>
</dbReference>
<sequence length="452" mass="50508">MGKRIPYRWIIAIVLFIAYSIQYLDRVKSNVLNPLISADLGLSTGDIGTGAFLMLLFYGPAQFVSGILTDKFGAKKVLIFSIVAWSVMTAWMGFVHSREEYLWRMAIFGFLVGTEYVPSARILMRWFNKDGRARAQALLSWAWILTPAWASVLATQWAAHAHDWRIVFFVTASLGIIPLLLIVFVVHDRPEKYAKSTVDDLEYAYADEIEAGTIKKGEYRDSQKTILGDTPIRFRDFFKNRSYVAVLFVDIVMQITLYGALIWVPLYLTDVFGFKLQQMGLWSAMYFMAGAVGSFTSSYLSDKLFKGNRRIMILTCFIGLAPFIILLATLKQADQSLLLLALCGMGFFGNMAWGPFLAVPAEIFTPEVYGKAMGFINGAGYTVAAFSAKIFAALVVINGGVKDYSNGWYFIAFCVVIGVIAAGFIRTDKQETAHVKNLLEAGRSRTNTLRNS</sequence>
<feature type="transmembrane region" description="Helical" evidence="5">
    <location>
        <begin position="280"/>
        <end position="299"/>
    </location>
</feature>
<comment type="subcellular location">
    <subcellularLocation>
        <location evidence="1">Endomembrane system</location>
        <topology evidence="1">Multi-pass membrane protein</topology>
    </subcellularLocation>
</comment>
<feature type="transmembrane region" description="Helical" evidence="5">
    <location>
        <begin position="164"/>
        <end position="186"/>
    </location>
</feature>
<feature type="transmembrane region" description="Helical" evidence="5">
    <location>
        <begin position="7"/>
        <end position="24"/>
    </location>
</feature>
<evidence type="ECO:0000259" key="6">
    <source>
        <dbReference type="PROSITE" id="PS50850"/>
    </source>
</evidence>
<reference evidence="7 8" key="1">
    <citation type="submission" date="2019-10" db="EMBL/GenBank/DDBJ databases">
        <title>Glaciimonas soli sp. nov., a psychrophilic bacterium isolated from the forest soil of a high elevation mountain in Taiwan.</title>
        <authorList>
            <person name="Wang L.-T."/>
            <person name="Shieh W.Y."/>
        </authorList>
    </citation>
    <scope>NUCLEOTIDE SEQUENCE [LARGE SCALE GENOMIC DNA]</scope>
    <source>
        <strain evidence="7 8">GS1</strain>
    </source>
</reference>
<dbReference type="RefSeq" id="WP_153234871.1">
    <property type="nucleotide sequence ID" value="NZ_WINI01000006.1"/>
</dbReference>
<organism evidence="7 8">
    <name type="scientific">Glaciimonas soli</name>
    <dbReference type="NCBI Taxonomy" id="2590999"/>
    <lineage>
        <taxon>Bacteria</taxon>
        <taxon>Pseudomonadati</taxon>
        <taxon>Pseudomonadota</taxon>
        <taxon>Betaproteobacteria</taxon>
        <taxon>Burkholderiales</taxon>
        <taxon>Oxalobacteraceae</taxon>
        <taxon>Glaciimonas</taxon>
    </lineage>
</organism>
<keyword evidence="3 5" id="KW-1133">Transmembrane helix</keyword>
<evidence type="ECO:0000256" key="3">
    <source>
        <dbReference type="ARBA" id="ARBA00022989"/>
    </source>
</evidence>
<dbReference type="GO" id="GO:0035435">
    <property type="term" value="P:phosphate ion transmembrane transport"/>
    <property type="evidence" value="ECO:0007669"/>
    <property type="project" value="TreeGrafter"/>
</dbReference>
<dbReference type="InterPro" id="IPR000849">
    <property type="entry name" value="Sugar_P_transporter"/>
</dbReference>
<keyword evidence="2 5" id="KW-0812">Transmembrane</keyword>
<feature type="transmembrane region" description="Helical" evidence="5">
    <location>
        <begin position="336"/>
        <end position="358"/>
    </location>
</feature>
<evidence type="ECO:0000256" key="2">
    <source>
        <dbReference type="ARBA" id="ARBA00022692"/>
    </source>
</evidence>
<dbReference type="PANTHER" id="PTHR43826">
    <property type="entry name" value="GLUCOSE-6-PHOSPHATE EXCHANGER SLC37A4"/>
    <property type="match status" value="1"/>
</dbReference>
<keyword evidence="8" id="KW-1185">Reference proteome</keyword>
<comment type="caution">
    <text evidence="7">The sequence shown here is derived from an EMBL/GenBank/DDBJ whole genome shotgun (WGS) entry which is preliminary data.</text>
</comment>
<feature type="transmembrane region" description="Helical" evidence="5">
    <location>
        <begin position="101"/>
        <end position="117"/>
    </location>
</feature>
<feature type="domain" description="Major facilitator superfamily (MFS) profile" evidence="6">
    <location>
        <begin position="11"/>
        <end position="430"/>
    </location>
</feature>
<dbReference type="CDD" id="cd17319">
    <property type="entry name" value="MFS_ExuT_GudP_like"/>
    <property type="match status" value="1"/>
</dbReference>
<dbReference type="GO" id="GO:0012505">
    <property type="term" value="C:endomembrane system"/>
    <property type="evidence" value="ECO:0007669"/>
    <property type="project" value="UniProtKB-SubCell"/>
</dbReference>
<feature type="transmembrane region" description="Helical" evidence="5">
    <location>
        <begin position="407"/>
        <end position="425"/>
    </location>
</feature>
<proteinExistence type="predicted"/>
<dbReference type="Gene3D" id="1.20.1250.20">
    <property type="entry name" value="MFS general substrate transporter like domains"/>
    <property type="match status" value="2"/>
</dbReference>
<feature type="transmembrane region" description="Helical" evidence="5">
    <location>
        <begin position="243"/>
        <end position="268"/>
    </location>
</feature>
<feature type="transmembrane region" description="Helical" evidence="5">
    <location>
        <begin position="77"/>
        <end position="95"/>
    </location>
</feature>
<evidence type="ECO:0000313" key="8">
    <source>
        <dbReference type="Proteomes" id="UP000451565"/>
    </source>
</evidence>
<accession>A0A843YXF8</accession>
<dbReference type="EMBL" id="WINI01000006">
    <property type="protein sequence ID" value="MQR01236.1"/>
    <property type="molecule type" value="Genomic_DNA"/>
</dbReference>
<dbReference type="PIRSF" id="PIRSF002808">
    <property type="entry name" value="Hexose_phosphate_transp"/>
    <property type="match status" value="1"/>
</dbReference>
<dbReference type="SUPFAM" id="SSF103473">
    <property type="entry name" value="MFS general substrate transporter"/>
    <property type="match status" value="1"/>
</dbReference>
<dbReference type="InterPro" id="IPR011701">
    <property type="entry name" value="MFS"/>
</dbReference>
<evidence type="ECO:0000313" key="7">
    <source>
        <dbReference type="EMBL" id="MQR01236.1"/>
    </source>
</evidence>
<keyword evidence="4 5" id="KW-0472">Membrane</keyword>
<dbReference type="Proteomes" id="UP000451565">
    <property type="component" value="Unassembled WGS sequence"/>
</dbReference>
<dbReference type="InterPro" id="IPR036259">
    <property type="entry name" value="MFS_trans_sf"/>
</dbReference>
<evidence type="ECO:0000256" key="4">
    <source>
        <dbReference type="ARBA" id="ARBA00023136"/>
    </source>
</evidence>